<keyword evidence="7" id="KW-1185">Reference proteome</keyword>
<keyword evidence="2 5" id="KW-0812">Transmembrane</keyword>
<dbReference type="Pfam" id="PF09685">
    <property type="entry name" value="MamF_MmsF"/>
    <property type="match status" value="1"/>
</dbReference>
<sequence length="102" mass="12023">MDNEKNLGILAYITFVGTILAFFMNDEKKSEYVYFHIRQMLGLFILFIICNVIAELYIIMSLGFWVVSFICWLLGLISAIQYKQEPIPIIGKYFQKWFHAVK</sequence>
<keyword evidence="4 5" id="KW-0472">Membrane</keyword>
<feature type="transmembrane region" description="Helical" evidence="5">
    <location>
        <begin position="37"/>
        <end position="58"/>
    </location>
</feature>
<evidence type="ECO:0000256" key="4">
    <source>
        <dbReference type="ARBA" id="ARBA00023136"/>
    </source>
</evidence>
<gene>
    <name evidence="6" type="ORF">NBRC110019_09280</name>
</gene>
<name>A0A9W6ETY8_9FLAO</name>
<evidence type="ECO:0000256" key="1">
    <source>
        <dbReference type="ARBA" id="ARBA00004141"/>
    </source>
</evidence>
<evidence type="ECO:0000313" key="7">
    <source>
        <dbReference type="Proteomes" id="UP001143545"/>
    </source>
</evidence>
<dbReference type="AlphaFoldDB" id="A0A9W6ETY8"/>
<protein>
    <submittedName>
        <fullName evidence="6">Membrane protein</fullName>
    </submittedName>
</protein>
<comment type="caution">
    <text evidence="6">The sequence shown here is derived from an EMBL/GenBank/DDBJ whole genome shotgun (WGS) entry which is preliminary data.</text>
</comment>
<dbReference type="InterPro" id="IPR019109">
    <property type="entry name" value="MamF_MmsF"/>
</dbReference>
<dbReference type="EMBL" id="BRVP01000005">
    <property type="protein sequence ID" value="GLB51889.1"/>
    <property type="molecule type" value="Genomic_DNA"/>
</dbReference>
<feature type="transmembrane region" description="Helical" evidence="5">
    <location>
        <begin position="64"/>
        <end position="82"/>
    </location>
</feature>
<dbReference type="RefSeq" id="WP_281752891.1">
    <property type="nucleotide sequence ID" value="NZ_BRVP01000005.1"/>
</dbReference>
<accession>A0A9W6ETY8</accession>
<evidence type="ECO:0000256" key="2">
    <source>
        <dbReference type="ARBA" id="ARBA00022692"/>
    </source>
</evidence>
<comment type="subcellular location">
    <subcellularLocation>
        <location evidence="1">Membrane</location>
        <topology evidence="1">Multi-pass membrane protein</topology>
    </subcellularLocation>
</comment>
<evidence type="ECO:0000256" key="5">
    <source>
        <dbReference type="SAM" id="Phobius"/>
    </source>
</evidence>
<reference evidence="6" key="1">
    <citation type="submission" date="2022-07" db="EMBL/GenBank/DDBJ databases">
        <title>Taxonomy of Novel Oxalotrophic and Methylotrophic Bacteria.</title>
        <authorList>
            <person name="Sahin N."/>
            <person name="Tani A."/>
        </authorList>
    </citation>
    <scope>NUCLEOTIDE SEQUENCE</scope>
    <source>
        <strain evidence="6">AM327</strain>
    </source>
</reference>
<evidence type="ECO:0000256" key="3">
    <source>
        <dbReference type="ARBA" id="ARBA00022989"/>
    </source>
</evidence>
<proteinExistence type="predicted"/>
<feature type="transmembrane region" description="Helical" evidence="5">
    <location>
        <begin position="6"/>
        <end position="25"/>
    </location>
</feature>
<keyword evidence="3 5" id="KW-1133">Transmembrane helix</keyword>
<evidence type="ECO:0000313" key="6">
    <source>
        <dbReference type="EMBL" id="GLB51889.1"/>
    </source>
</evidence>
<dbReference type="Proteomes" id="UP001143545">
    <property type="component" value="Unassembled WGS sequence"/>
</dbReference>
<organism evidence="6 7">
    <name type="scientific">Neptunitalea chrysea</name>
    <dbReference type="NCBI Taxonomy" id="1647581"/>
    <lineage>
        <taxon>Bacteria</taxon>
        <taxon>Pseudomonadati</taxon>
        <taxon>Bacteroidota</taxon>
        <taxon>Flavobacteriia</taxon>
        <taxon>Flavobacteriales</taxon>
        <taxon>Flavobacteriaceae</taxon>
        <taxon>Neptunitalea</taxon>
    </lineage>
</organism>